<sequence length="340" mass="38582">MAGANEENLLFVWFPDVASREWYHEHQNTNFCCARGFYLLNLEEKAPAFHARVMEFGWAPLKEAPPAARSTWVREFYVILPTVHWDDPHPTIRIRGVNIPLNAPSIYDVLEVPEVRNTVYEAKLREMDLGWLRGTLLEPTHWDMIYWATTEDITSTDWSSDSKRWLHLVTMRIRPSGNRIDVTFPRALVVACAMQCIGLNVGAQIILEWKLFYRGNKNVFFLPGLVTALCKRAVVPLLDNDEEQEKEGRQASSSHATAEADHDGGENDEANGALPTQSPFSNAHVKEDLATIRYDSRSISVTRDNRGDRAKILSRLVSLWREESCTGGLTLVGKIPPQLP</sequence>
<protein>
    <recommendedName>
        <fullName evidence="2">Putative plant transposon protein domain-containing protein</fullName>
    </recommendedName>
</protein>
<dbReference type="Pfam" id="PF20167">
    <property type="entry name" value="Transposase_32"/>
    <property type="match status" value="1"/>
</dbReference>
<reference evidence="3" key="2">
    <citation type="submission" date="2015-06" db="UniProtKB">
        <authorList>
            <consortium name="EnsemblPlants"/>
        </authorList>
    </citation>
    <scope>IDENTIFICATION</scope>
    <source>
        <strain evidence="3">DM1-3 516 R44</strain>
    </source>
</reference>
<dbReference type="InterPro" id="IPR046796">
    <property type="entry name" value="Transposase_32_dom"/>
</dbReference>
<keyword evidence="4" id="KW-1185">Reference proteome</keyword>
<evidence type="ECO:0000313" key="3">
    <source>
        <dbReference type="EnsemblPlants" id="PGSC0003DMT400084906"/>
    </source>
</evidence>
<dbReference type="eggNOG" id="ENOG502R82Y">
    <property type="taxonomic scope" value="Eukaryota"/>
</dbReference>
<dbReference type="Proteomes" id="UP000011115">
    <property type="component" value="Unassembled WGS sequence"/>
</dbReference>
<dbReference type="Gramene" id="PGSC0003DMT400084906">
    <property type="protein sequence ID" value="PGSC0003DMT400084906"/>
    <property type="gene ID" value="PGSC0003DMG400034477"/>
</dbReference>
<proteinExistence type="predicted"/>
<feature type="region of interest" description="Disordered" evidence="1">
    <location>
        <begin position="241"/>
        <end position="280"/>
    </location>
</feature>
<dbReference type="InParanoid" id="M1D8B9"/>
<organism evidence="3 4">
    <name type="scientific">Solanum tuberosum</name>
    <name type="common">Potato</name>
    <dbReference type="NCBI Taxonomy" id="4113"/>
    <lineage>
        <taxon>Eukaryota</taxon>
        <taxon>Viridiplantae</taxon>
        <taxon>Streptophyta</taxon>
        <taxon>Embryophyta</taxon>
        <taxon>Tracheophyta</taxon>
        <taxon>Spermatophyta</taxon>
        <taxon>Magnoliopsida</taxon>
        <taxon>eudicotyledons</taxon>
        <taxon>Gunneridae</taxon>
        <taxon>Pentapetalae</taxon>
        <taxon>asterids</taxon>
        <taxon>lamiids</taxon>
        <taxon>Solanales</taxon>
        <taxon>Solanaceae</taxon>
        <taxon>Solanoideae</taxon>
        <taxon>Solaneae</taxon>
        <taxon>Solanum</taxon>
    </lineage>
</organism>
<feature type="domain" description="Putative plant transposon protein" evidence="2">
    <location>
        <begin position="55"/>
        <end position="236"/>
    </location>
</feature>
<dbReference type="EnsemblPlants" id="PGSC0003DMT400084906">
    <property type="protein sequence ID" value="PGSC0003DMT400084906"/>
    <property type="gene ID" value="PGSC0003DMG400034477"/>
</dbReference>
<dbReference type="AlphaFoldDB" id="M1D8B9"/>
<evidence type="ECO:0000259" key="2">
    <source>
        <dbReference type="Pfam" id="PF20167"/>
    </source>
</evidence>
<dbReference type="HOGENOM" id="CLU_055921_0_1_1"/>
<name>M1D8B9_SOLTU</name>
<accession>M1D8B9</accession>
<evidence type="ECO:0000313" key="4">
    <source>
        <dbReference type="Proteomes" id="UP000011115"/>
    </source>
</evidence>
<dbReference type="PaxDb" id="4113-PGSC0003DMT400084906"/>
<evidence type="ECO:0000256" key="1">
    <source>
        <dbReference type="SAM" id="MobiDB-lite"/>
    </source>
</evidence>
<reference evidence="4" key="1">
    <citation type="journal article" date="2011" name="Nature">
        <title>Genome sequence and analysis of the tuber crop potato.</title>
        <authorList>
            <consortium name="The Potato Genome Sequencing Consortium"/>
        </authorList>
    </citation>
    <scope>NUCLEOTIDE SEQUENCE [LARGE SCALE GENOMIC DNA]</scope>
    <source>
        <strain evidence="4">cv. DM1-3 516 R44</strain>
    </source>
</reference>